<evidence type="ECO:0000313" key="3">
    <source>
        <dbReference type="Proteomes" id="UP000586305"/>
    </source>
</evidence>
<keyword evidence="1" id="KW-0812">Transmembrane</keyword>
<reference evidence="2 3" key="1">
    <citation type="submission" date="2020-04" db="EMBL/GenBank/DDBJ databases">
        <title>Pseudoalteromonas caenipelagi sp. nov., isolated from a tidal flat.</title>
        <authorList>
            <person name="Park S."/>
            <person name="Yoon J.-H."/>
        </authorList>
    </citation>
    <scope>NUCLEOTIDE SEQUENCE [LARGE SCALE GENOMIC DNA]</scope>
    <source>
        <strain evidence="2 3">JBTF-M23</strain>
    </source>
</reference>
<protein>
    <submittedName>
        <fullName evidence="2">Uncharacterized protein</fullName>
    </submittedName>
</protein>
<comment type="caution">
    <text evidence="2">The sequence shown here is derived from an EMBL/GenBank/DDBJ whole genome shotgun (WGS) entry which is preliminary data.</text>
</comment>
<keyword evidence="1" id="KW-1133">Transmembrane helix</keyword>
<dbReference type="AlphaFoldDB" id="A0A849VC18"/>
<organism evidence="2 3">
    <name type="scientific">Pseudoalteromonas caenipelagi</name>
    <dbReference type="NCBI Taxonomy" id="2726988"/>
    <lineage>
        <taxon>Bacteria</taxon>
        <taxon>Pseudomonadati</taxon>
        <taxon>Pseudomonadota</taxon>
        <taxon>Gammaproteobacteria</taxon>
        <taxon>Alteromonadales</taxon>
        <taxon>Pseudoalteromonadaceae</taxon>
        <taxon>Pseudoalteromonas</taxon>
    </lineage>
</organism>
<feature type="transmembrane region" description="Helical" evidence="1">
    <location>
        <begin position="5"/>
        <end position="29"/>
    </location>
</feature>
<dbReference type="EMBL" id="JABBPG010000003">
    <property type="protein sequence ID" value="NOU50902.1"/>
    <property type="molecule type" value="Genomic_DNA"/>
</dbReference>
<evidence type="ECO:0000313" key="2">
    <source>
        <dbReference type="EMBL" id="NOU50902.1"/>
    </source>
</evidence>
<keyword evidence="1" id="KW-0472">Membrane</keyword>
<dbReference type="Proteomes" id="UP000586305">
    <property type="component" value="Unassembled WGS sequence"/>
</dbReference>
<proteinExistence type="predicted"/>
<dbReference type="RefSeq" id="WP_171625970.1">
    <property type="nucleotide sequence ID" value="NZ_JABBPG010000003.1"/>
</dbReference>
<name>A0A849VC18_9GAMM</name>
<evidence type="ECO:0000256" key="1">
    <source>
        <dbReference type="SAM" id="Phobius"/>
    </source>
</evidence>
<keyword evidence="3" id="KW-1185">Reference proteome</keyword>
<gene>
    <name evidence="2" type="ORF">HG263_10190</name>
</gene>
<sequence>MKNYILACITVCAFFVCGVLIGMYGGIYYGQASLYSESFSNAANVLMIKKKLDSGEISEAKAIAKRAIQSNIDLMSFLVENRAGLSPRQQSELDHLLSEIERNSSN</sequence>
<accession>A0A849VC18</accession>